<proteinExistence type="predicted"/>
<evidence type="ECO:0000313" key="2">
    <source>
        <dbReference type="EMBL" id="GIY44391.1"/>
    </source>
</evidence>
<dbReference type="Proteomes" id="UP001054945">
    <property type="component" value="Unassembled WGS sequence"/>
</dbReference>
<evidence type="ECO:0000256" key="1">
    <source>
        <dbReference type="SAM" id="MobiDB-lite"/>
    </source>
</evidence>
<reference evidence="2 3" key="1">
    <citation type="submission" date="2021-06" db="EMBL/GenBank/DDBJ databases">
        <title>Caerostris extrusa draft genome.</title>
        <authorList>
            <person name="Kono N."/>
            <person name="Arakawa K."/>
        </authorList>
    </citation>
    <scope>NUCLEOTIDE SEQUENCE [LARGE SCALE GENOMIC DNA]</scope>
</reference>
<dbReference type="AlphaFoldDB" id="A0AAV4TG40"/>
<accession>A0AAV4TG40</accession>
<comment type="caution">
    <text evidence="2">The sequence shown here is derived from an EMBL/GenBank/DDBJ whole genome shotgun (WGS) entry which is preliminary data.</text>
</comment>
<protein>
    <submittedName>
        <fullName evidence="2">Uncharacterized protein</fullName>
    </submittedName>
</protein>
<feature type="region of interest" description="Disordered" evidence="1">
    <location>
        <begin position="1"/>
        <end position="82"/>
    </location>
</feature>
<organism evidence="2 3">
    <name type="scientific">Caerostris extrusa</name>
    <name type="common">Bark spider</name>
    <name type="synonym">Caerostris bankana</name>
    <dbReference type="NCBI Taxonomy" id="172846"/>
    <lineage>
        <taxon>Eukaryota</taxon>
        <taxon>Metazoa</taxon>
        <taxon>Ecdysozoa</taxon>
        <taxon>Arthropoda</taxon>
        <taxon>Chelicerata</taxon>
        <taxon>Arachnida</taxon>
        <taxon>Araneae</taxon>
        <taxon>Araneomorphae</taxon>
        <taxon>Entelegynae</taxon>
        <taxon>Araneoidea</taxon>
        <taxon>Araneidae</taxon>
        <taxon>Caerostris</taxon>
    </lineage>
</organism>
<dbReference type="EMBL" id="BPLR01011136">
    <property type="protein sequence ID" value="GIY44391.1"/>
    <property type="molecule type" value="Genomic_DNA"/>
</dbReference>
<evidence type="ECO:0000313" key="3">
    <source>
        <dbReference type="Proteomes" id="UP001054945"/>
    </source>
</evidence>
<name>A0AAV4TG40_CAEEX</name>
<gene>
    <name evidence="2" type="ORF">CEXT_20271</name>
</gene>
<keyword evidence="3" id="KW-1185">Reference proteome</keyword>
<sequence>MPIRELFQAHHSADHPANLLPNEPRMPPLLRGSLESAPTKKHTRETAPRDWFGGRMKRSLPTPQSPAGCLRTLHQGWSTRRS</sequence>